<gene>
    <name evidence="2" type="ORF">S12H4_05151</name>
</gene>
<dbReference type="AlphaFoldDB" id="X1S3L5"/>
<dbReference type="EMBL" id="BARW01001672">
    <property type="protein sequence ID" value="GAI62404.1"/>
    <property type="molecule type" value="Genomic_DNA"/>
</dbReference>
<organism evidence="2">
    <name type="scientific">marine sediment metagenome</name>
    <dbReference type="NCBI Taxonomy" id="412755"/>
    <lineage>
        <taxon>unclassified sequences</taxon>
        <taxon>metagenomes</taxon>
        <taxon>ecological metagenomes</taxon>
    </lineage>
</organism>
<reference evidence="2" key="1">
    <citation type="journal article" date="2014" name="Front. Microbiol.">
        <title>High frequency of phylogenetically diverse reductive dehalogenase-homologous genes in deep subseafloor sedimentary metagenomes.</title>
        <authorList>
            <person name="Kawai M."/>
            <person name="Futagami T."/>
            <person name="Toyoda A."/>
            <person name="Takaki Y."/>
            <person name="Nishi S."/>
            <person name="Hori S."/>
            <person name="Arai W."/>
            <person name="Tsubouchi T."/>
            <person name="Morono Y."/>
            <person name="Uchiyama I."/>
            <person name="Ito T."/>
            <person name="Fujiyama A."/>
            <person name="Inagaki F."/>
            <person name="Takami H."/>
        </authorList>
    </citation>
    <scope>NUCLEOTIDE SEQUENCE</scope>
    <source>
        <strain evidence="2">Expedition CK06-06</strain>
    </source>
</reference>
<evidence type="ECO:0000313" key="2">
    <source>
        <dbReference type="EMBL" id="GAI62404.1"/>
    </source>
</evidence>
<accession>X1S3L5</accession>
<comment type="caution">
    <text evidence="2">The sequence shown here is derived from an EMBL/GenBank/DDBJ whole genome shotgun (WGS) entry which is preliminary data.</text>
</comment>
<feature type="compositionally biased region" description="Basic and acidic residues" evidence="1">
    <location>
        <begin position="15"/>
        <end position="29"/>
    </location>
</feature>
<feature type="non-terminal residue" evidence="2">
    <location>
        <position position="1"/>
    </location>
</feature>
<evidence type="ECO:0000256" key="1">
    <source>
        <dbReference type="SAM" id="MobiDB-lite"/>
    </source>
</evidence>
<name>X1S3L5_9ZZZZ</name>
<protein>
    <submittedName>
        <fullName evidence="2">Uncharacterized protein</fullName>
    </submittedName>
</protein>
<sequence>EEWAPSNPGYMSQVWDKDVPDWKEPKLIP</sequence>
<proteinExistence type="predicted"/>
<feature type="region of interest" description="Disordered" evidence="1">
    <location>
        <begin position="1"/>
        <end position="29"/>
    </location>
</feature>